<dbReference type="GO" id="GO:0030170">
    <property type="term" value="F:pyridoxal phosphate binding"/>
    <property type="evidence" value="ECO:0007669"/>
    <property type="project" value="InterPro"/>
</dbReference>
<evidence type="ECO:0008006" key="4">
    <source>
        <dbReference type="Google" id="ProtNLM"/>
    </source>
</evidence>
<dbReference type="SUPFAM" id="SSF53383">
    <property type="entry name" value="PLP-dependent transferases"/>
    <property type="match status" value="1"/>
</dbReference>
<dbReference type="PANTHER" id="PTHR43094:SF1">
    <property type="entry name" value="AMINOTRANSFERASE CLASS-III"/>
    <property type="match status" value="1"/>
</dbReference>
<evidence type="ECO:0000256" key="1">
    <source>
        <dbReference type="ARBA" id="ARBA00008954"/>
    </source>
</evidence>
<dbReference type="Gene3D" id="3.40.640.10">
    <property type="entry name" value="Type I PLP-dependent aspartate aminotransferase-like (Major domain)"/>
    <property type="match status" value="1"/>
</dbReference>
<evidence type="ECO:0000256" key="2">
    <source>
        <dbReference type="ARBA" id="ARBA00022898"/>
    </source>
</evidence>
<dbReference type="Gene3D" id="3.90.1150.10">
    <property type="entry name" value="Aspartate Aminotransferase, domain 1"/>
    <property type="match status" value="1"/>
</dbReference>
<dbReference type="InterPro" id="IPR005814">
    <property type="entry name" value="Aminotrans_3"/>
</dbReference>
<sequence length="311" mass="33864">ISRSLSYHGTTITTAGVSGHASRKRGLEAILDQYPSIETPYPLRCPLGQHHPDAADYYIDNLKAVIDAEGPENIAALIAEPLNGSSGGAITPPENYWPRVSQILKENDILLIIDEVMTGFGRTGERFGCELYQLEPDLLVAGKGMASGYAAIAGCYGTEEIAATIVESPFEVMFHTFGALPVSCAAATSVLQILRRESLLSHCRQRGYELKQHLIEQFGQHPQVAEIRGEGLLLGIEIVKDRESLERFPESDNITSKLVGQALRSGVFFYPGGTGESRDILCIGAPFIIGDEEIELMSTALRSALDHCFRD</sequence>
<proteinExistence type="inferred from homology"/>
<dbReference type="InterPro" id="IPR015422">
    <property type="entry name" value="PyrdxlP-dep_Trfase_small"/>
</dbReference>
<name>A0A382Q906_9ZZZZ</name>
<dbReference type="GO" id="GO:0008483">
    <property type="term" value="F:transaminase activity"/>
    <property type="evidence" value="ECO:0007669"/>
    <property type="project" value="InterPro"/>
</dbReference>
<dbReference type="EMBL" id="UINC01112065">
    <property type="protein sequence ID" value="SVC80731.1"/>
    <property type="molecule type" value="Genomic_DNA"/>
</dbReference>
<protein>
    <recommendedName>
        <fullName evidence="4">Aspartate aminotransferase family protein</fullName>
    </recommendedName>
</protein>
<accession>A0A382Q906</accession>
<dbReference type="PANTHER" id="PTHR43094">
    <property type="entry name" value="AMINOTRANSFERASE"/>
    <property type="match status" value="1"/>
</dbReference>
<reference evidence="3" key="1">
    <citation type="submission" date="2018-05" db="EMBL/GenBank/DDBJ databases">
        <authorList>
            <person name="Lanie J.A."/>
            <person name="Ng W.-L."/>
            <person name="Kazmierczak K.M."/>
            <person name="Andrzejewski T.M."/>
            <person name="Davidsen T.M."/>
            <person name="Wayne K.J."/>
            <person name="Tettelin H."/>
            <person name="Glass J.I."/>
            <person name="Rusch D."/>
            <person name="Podicherti R."/>
            <person name="Tsui H.-C.T."/>
            <person name="Winkler M.E."/>
        </authorList>
    </citation>
    <scope>NUCLEOTIDE SEQUENCE</scope>
</reference>
<organism evidence="3">
    <name type="scientific">marine metagenome</name>
    <dbReference type="NCBI Taxonomy" id="408172"/>
    <lineage>
        <taxon>unclassified sequences</taxon>
        <taxon>metagenomes</taxon>
        <taxon>ecological metagenomes</taxon>
    </lineage>
</organism>
<dbReference type="InterPro" id="IPR015421">
    <property type="entry name" value="PyrdxlP-dep_Trfase_major"/>
</dbReference>
<dbReference type="AlphaFoldDB" id="A0A382Q906"/>
<keyword evidence="2" id="KW-0663">Pyridoxal phosphate</keyword>
<comment type="similarity">
    <text evidence="1">Belongs to the class-III pyridoxal-phosphate-dependent aminotransferase family.</text>
</comment>
<dbReference type="InterPro" id="IPR049704">
    <property type="entry name" value="Aminotrans_3_PPA_site"/>
</dbReference>
<evidence type="ECO:0000313" key="3">
    <source>
        <dbReference type="EMBL" id="SVC80731.1"/>
    </source>
</evidence>
<dbReference type="PROSITE" id="PS00600">
    <property type="entry name" value="AA_TRANSFER_CLASS_3"/>
    <property type="match status" value="1"/>
</dbReference>
<gene>
    <name evidence="3" type="ORF">METZ01_LOCUS333585</name>
</gene>
<feature type="non-terminal residue" evidence="3">
    <location>
        <position position="1"/>
    </location>
</feature>
<dbReference type="Pfam" id="PF00202">
    <property type="entry name" value="Aminotran_3"/>
    <property type="match status" value="1"/>
</dbReference>
<dbReference type="InterPro" id="IPR015424">
    <property type="entry name" value="PyrdxlP-dep_Trfase"/>
</dbReference>